<dbReference type="PANTHER" id="PTHR43544:SF2">
    <property type="entry name" value="OXIDOREDUCTASE"/>
    <property type="match status" value="1"/>
</dbReference>
<reference evidence="3 4" key="1">
    <citation type="submission" date="2024-09" db="EMBL/GenBank/DDBJ databases">
        <title>Itraconazole resistance in Madurella fahalii resulting from another homologue of gene encoding cytochrome P450 14-alpha sterol demethylase (CYP51).</title>
        <authorList>
            <person name="Yoshioka I."/>
            <person name="Fahal A.H."/>
            <person name="Kaneko S."/>
            <person name="Yaguchi T."/>
        </authorList>
    </citation>
    <scope>NUCLEOTIDE SEQUENCE [LARGE SCALE GENOMIC DNA]</scope>
    <source>
        <strain evidence="3 4">IFM 68171</strain>
    </source>
</reference>
<dbReference type="SUPFAM" id="SSF51735">
    <property type="entry name" value="NAD(P)-binding Rossmann-fold domains"/>
    <property type="match status" value="1"/>
</dbReference>
<dbReference type="Gene3D" id="3.40.50.720">
    <property type="entry name" value="NAD(P)-binding Rossmann-like Domain"/>
    <property type="match status" value="1"/>
</dbReference>
<dbReference type="InterPro" id="IPR036291">
    <property type="entry name" value="NAD(P)-bd_dom_sf"/>
</dbReference>
<evidence type="ECO:0000313" key="4">
    <source>
        <dbReference type="Proteomes" id="UP001628179"/>
    </source>
</evidence>
<evidence type="ECO:0000256" key="1">
    <source>
        <dbReference type="ARBA" id="ARBA00006484"/>
    </source>
</evidence>
<dbReference type="Proteomes" id="UP001628179">
    <property type="component" value="Unassembled WGS sequence"/>
</dbReference>
<keyword evidence="4" id="KW-1185">Reference proteome</keyword>
<feature type="compositionally biased region" description="Low complexity" evidence="2">
    <location>
        <begin position="393"/>
        <end position="411"/>
    </location>
</feature>
<dbReference type="GeneID" id="98179570"/>
<organism evidence="3 4">
    <name type="scientific">Madurella fahalii</name>
    <dbReference type="NCBI Taxonomy" id="1157608"/>
    <lineage>
        <taxon>Eukaryota</taxon>
        <taxon>Fungi</taxon>
        <taxon>Dikarya</taxon>
        <taxon>Ascomycota</taxon>
        <taxon>Pezizomycotina</taxon>
        <taxon>Sordariomycetes</taxon>
        <taxon>Sordariomycetidae</taxon>
        <taxon>Sordariales</taxon>
        <taxon>Sordariales incertae sedis</taxon>
        <taxon>Madurella</taxon>
    </lineage>
</organism>
<name>A0ABQ0GLG9_9PEZI</name>
<comment type="similarity">
    <text evidence="1">Belongs to the short-chain dehydrogenases/reductases (SDR) family.</text>
</comment>
<dbReference type="EMBL" id="BAAFSV010000005">
    <property type="protein sequence ID" value="GAB1318618.1"/>
    <property type="molecule type" value="Genomic_DNA"/>
</dbReference>
<dbReference type="Pfam" id="PF00106">
    <property type="entry name" value="adh_short"/>
    <property type="match status" value="1"/>
</dbReference>
<sequence length="626" mass="68466">MASYWDEFVASRGPEAIAKQLLQDAARLDEGGMPSQLAMHIPIPAASTAMNIASYLTPSPDLHPDLKRFLYEKIRTRLRKGLEEGELSQEPQLPADGYLMAADFSSTVPLTLATRSGHMMPPGASEPTKEEVEHALKVLRYANLKLDASSNDVLERAIAIIKTRFTNEGDAQGEEESELSIRWNDEVNKYHAQRPPTRLRVCYICRFLLIEAHPRYRSMCRPCGAFNYAGSALSLPSSLKLFGRTAIVTGARVNLGYHTALRLLRCGAMVMATTRYPNDAAVRYSREPDFEDWQGRLKVIGADFRTARDAFTLVRAVRSALGEWSTSTLDILINNAAQTLTDSVKKEEQAIVREQQHSQEAASTNLLFHTPYQPRIRGGVAPLALFGGEGESSPKPITTTPSSPQPNNTITLPTNVKDDGRATSTSEPYFPSSWVQTLAEIPYEDIVSAHAVNAFVPLILCRELLPLMGRSASSATTTTAAAAAAGDAGPDPDRKNTQTNPPRPLGYIINVSSREGLFESTPQHAAKRGTHVHTNMTKAAVNMITQTEAAGAWRARRVAMNTVDPGFMSAAPEMDLLHGGERPLDWEDGAGRVLWPVAIGEGEGEVVWGRFLKHYGAVPVEVGRVV</sequence>
<dbReference type="InterPro" id="IPR051468">
    <property type="entry name" value="Fungal_SecMetab_SDRs"/>
</dbReference>
<proteinExistence type="inferred from homology"/>
<dbReference type="PANTHER" id="PTHR43544">
    <property type="entry name" value="SHORT-CHAIN DEHYDROGENASE/REDUCTASE"/>
    <property type="match status" value="1"/>
</dbReference>
<accession>A0ABQ0GLG9</accession>
<feature type="region of interest" description="Disordered" evidence="2">
    <location>
        <begin position="479"/>
        <end position="506"/>
    </location>
</feature>
<evidence type="ECO:0000313" key="3">
    <source>
        <dbReference type="EMBL" id="GAB1318618.1"/>
    </source>
</evidence>
<protein>
    <submittedName>
        <fullName evidence="3">3-oxoacyl-[acyl-carrier-protein] reductase 4</fullName>
    </submittedName>
</protein>
<feature type="region of interest" description="Disordered" evidence="2">
    <location>
        <begin position="389"/>
        <end position="428"/>
    </location>
</feature>
<comment type="caution">
    <text evidence="3">The sequence shown here is derived from an EMBL/GenBank/DDBJ whole genome shotgun (WGS) entry which is preliminary data.</text>
</comment>
<dbReference type="InterPro" id="IPR002347">
    <property type="entry name" value="SDR_fam"/>
</dbReference>
<evidence type="ECO:0000256" key="2">
    <source>
        <dbReference type="SAM" id="MobiDB-lite"/>
    </source>
</evidence>
<gene>
    <name evidence="3" type="ORF">MFIFM68171_08828</name>
</gene>
<dbReference type="RefSeq" id="XP_070920348.1">
    <property type="nucleotide sequence ID" value="XM_071064247.1"/>
</dbReference>